<evidence type="ECO:0000313" key="2">
    <source>
        <dbReference type="Proteomes" id="UP001595386"/>
    </source>
</evidence>
<name>A0ABV7B4Q7_9GAMM</name>
<evidence type="ECO:0008006" key="3">
    <source>
        <dbReference type="Google" id="ProtNLM"/>
    </source>
</evidence>
<protein>
    <recommendedName>
        <fullName evidence="3">CDP-glycerol--glycerophosphate glycerophosphotransferase</fullName>
    </recommendedName>
</protein>
<dbReference type="Proteomes" id="UP001595386">
    <property type="component" value="Unassembled WGS sequence"/>
</dbReference>
<dbReference type="EMBL" id="JBHRSQ010000011">
    <property type="protein sequence ID" value="MFC2992190.1"/>
    <property type="molecule type" value="Genomic_DNA"/>
</dbReference>
<evidence type="ECO:0000313" key="1">
    <source>
        <dbReference type="EMBL" id="MFC2992190.1"/>
    </source>
</evidence>
<organism evidence="1 2">
    <name type="scientific">Halomonas tibetensis</name>
    <dbReference type="NCBI Taxonomy" id="2259590"/>
    <lineage>
        <taxon>Bacteria</taxon>
        <taxon>Pseudomonadati</taxon>
        <taxon>Pseudomonadota</taxon>
        <taxon>Gammaproteobacteria</taxon>
        <taxon>Oceanospirillales</taxon>
        <taxon>Halomonadaceae</taxon>
        <taxon>Halomonas</taxon>
    </lineage>
</organism>
<reference evidence="2" key="1">
    <citation type="journal article" date="2019" name="Int. J. Syst. Evol. Microbiol.">
        <title>The Global Catalogue of Microorganisms (GCM) 10K type strain sequencing project: providing services to taxonomists for standard genome sequencing and annotation.</title>
        <authorList>
            <consortium name="The Broad Institute Genomics Platform"/>
            <consortium name="The Broad Institute Genome Sequencing Center for Infectious Disease"/>
            <person name="Wu L."/>
            <person name="Ma J."/>
        </authorList>
    </citation>
    <scope>NUCLEOTIDE SEQUENCE [LARGE SCALE GENOMIC DNA]</scope>
    <source>
        <strain evidence="2">KCTC 52660</strain>
    </source>
</reference>
<sequence>MNVLITFVEWRKKYAYALGDISFIDKVFDCSVIGNSPEYVNRSTGFSDSIKSYKPSSISDLVLNLDCDANLDIYILFPRPTSRCLEIIKSLPQKSNINIICNKGTRYTVPPYILLANYALSKITKFFSRSLAIKINAVYTNDKLVNAKVISCFKPKKVMCIKALDCPQEKKSCNRDSVKTGVFYDSYFPFHKELALYGDVWICPAGFYGRVNTLMKTLKQEKKLDKILFSPHPNSNGDELKYIDDEFLTTKSTRDLVLNCNYHWAFGSDALFLACLPENYICCVDFPDILPSKISKYIKYKARLLAADYLTLSGKNVKVRTKTKKNIIAKRKSVLNSLGFSCSTLSEQVKFK</sequence>
<dbReference type="RefSeq" id="WP_379757953.1">
    <property type="nucleotide sequence ID" value="NZ_JBHRSQ010000011.1"/>
</dbReference>
<comment type="caution">
    <text evidence="1">The sequence shown here is derived from an EMBL/GenBank/DDBJ whole genome shotgun (WGS) entry which is preliminary data.</text>
</comment>
<gene>
    <name evidence="1" type="ORF">ACFODV_09120</name>
</gene>
<proteinExistence type="predicted"/>
<accession>A0ABV7B4Q7</accession>
<keyword evidence="2" id="KW-1185">Reference proteome</keyword>